<feature type="transmembrane region" description="Helical" evidence="1">
    <location>
        <begin position="12"/>
        <end position="30"/>
    </location>
</feature>
<organism evidence="2 3">
    <name type="scientific">Engystomops pustulosus</name>
    <name type="common">Tungara frog</name>
    <name type="synonym">Physalaemus pustulosus</name>
    <dbReference type="NCBI Taxonomy" id="76066"/>
    <lineage>
        <taxon>Eukaryota</taxon>
        <taxon>Metazoa</taxon>
        <taxon>Chordata</taxon>
        <taxon>Craniata</taxon>
        <taxon>Vertebrata</taxon>
        <taxon>Euteleostomi</taxon>
        <taxon>Amphibia</taxon>
        <taxon>Batrachia</taxon>
        <taxon>Anura</taxon>
        <taxon>Neobatrachia</taxon>
        <taxon>Hyloidea</taxon>
        <taxon>Leptodactylidae</taxon>
        <taxon>Leiuperinae</taxon>
        <taxon>Engystomops</taxon>
    </lineage>
</organism>
<protein>
    <submittedName>
        <fullName evidence="2">Uncharacterized protein</fullName>
    </submittedName>
</protein>
<proteinExistence type="predicted"/>
<keyword evidence="1" id="KW-0472">Membrane</keyword>
<dbReference type="Proteomes" id="UP000824782">
    <property type="component" value="Unassembled WGS sequence"/>
</dbReference>
<keyword evidence="1" id="KW-1133">Transmembrane helix</keyword>
<accession>A0AAV7BKQ3</accession>
<gene>
    <name evidence="2" type="ORF">GDO81_012244</name>
</gene>
<dbReference type="AlphaFoldDB" id="A0AAV7BKQ3"/>
<comment type="caution">
    <text evidence="2">The sequence shown here is derived from an EMBL/GenBank/DDBJ whole genome shotgun (WGS) entry which is preliminary data.</text>
</comment>
<evidence type="ECO:0000313" key="3">
    <source>
        <dbReference type="Proteomes" id="UP000824782"/>
    </source>
</evidence>
<evidence type="ECO:0000313" key="2">
    <source>
        <dbReference type="EMBL" id="KAG8572999.1"/>
    </source>
</evidence>
<sequence length="75" mass="8430">MGSRVGDKNAKILLYIFVGGITIFGHKVALRLIQGILLLFGSALEALVSFSEETQTFFFIKGTPKRGIRKYYYLL</sequence>
<keyword evidence="3" id="KW-1185">Reference proteome</keyword>
<evidence type="ECO:0000256" key="1">
    <source>
        <dbReference type="SAM" id="Phobius"/>
    </source>
</evidence>
<name>A0AAV7BKQ3_ENGPU</name>
<dbReference type="EMBL" id="WNYA01000005">
    <property type="protein sequence ID" value="KAG8572999.1"/>
    <property type="molecule type" value="Genomic_DNA"/>
</dbReference>
<reference evidence="2" key="1">
    <citation type="thesis" date="2020" institute="ProQuest LLC" country="789 East Eisenhower Parkway, Ann Arbor, MI, USA">
        <title>Comparative Genomics and Chromosome Evolution.</title>
        <authorList>
            <person name="Mudd A.B."/>
        </authorList>
    </citation>
    <scope>NUCLEOTIDE SEQUENCE</scope>
    <source>
        <strain evidence="2">237g6f4</strain>
        <tissue evidence="2">Blood</tissue>
    </source>
</reference>
<keyword evidence="1" id="KW-0812">Transmembrane</keyword>